<accession>A0ABP8LSG8</accession>
<dbReference type="Pfam" id="PF14534">
    <property type="entry name" value="DUF4440"/>
    <property type="match status" value="1"/>
</dbReference>
<evidence type="ECO:0000313" key="4">
    <source>
        <dbReference type="Proteomes" id="UP001500552"/>
    </source>
</evidence>
<organism evidence="3 4">
    <name type="scientific">Pontibacter saemangeumensis</name>
    <dbReference type="NCBI Taxonomy" id="1084525"/>
    <lineage>
        <taxon>Bacteria</taxon>
        <taxon>Pseudomonadati</taxon>
        <taxon>Bacteroidota</taxon>
        <taxon>Cytophagia</taxon>
        <taxon>Cytophagales</taxon>
        <taxon>Hymenobacteraceae</taxon>
        <taxon>Pontibacter</taxon>
    </lineage>
</organism>
<evidence type="ECO:0000256" key="1">
    <source>
        <dbReference type="SAM" id="SignalP"/>
    </source>
</evidence>
<evidence type="ECO:0000313" key="3">
    <source>
        <dbReference type="EMBL" id="GAA4434405.1"/>
    </source>
</evidence>
<keyword evidence="4" id="KW-1185">Reference proteome</keyword>
<feature type="chain" id="PRO_5046965810" description="DUF4440 domain-containing protein" evidence="1">
    <location>
        <begin position="28"/>
        <end position="153"/>
    </location>
</feature>
<name>A0ABP8LSG8_9BACT</name>
<dbReference type="PROSITE" id="PS51257">
    <property type="entry name" value="PROKAR_LIPOPROTEIN"/>
    <property type="match status" value="1"/>
</dbReference>
<dbReference type="InterPro" id="IPR032710">
    <property type="entry name" value="NTF2-like_dom_sf"/>
</dbReference>
<dbReference type="SUPFAM" id="SSF54427">
    <property type="entry name" value="NTF2-like"/>
    <property type="match status" value="1"/>
</dbReference>
<dbReference type="InterPro" id="IPR027843">
    <property type="entry name" value="DUF4440"/>
</dbReference>
<dbReference type="RefSeq" id="WP_345159536.1">
    <property type="nucleotide sequence ID" value="NZ_BAABHC010000014.1"/>
</dbReference>
<dbReference type="EMBL" id="BAABHC010000014">
    <property type="protein sequence ID" value="GAA4434405.1"/>
    <property type="molecule type" value="Genomic_DNA"/>
</dbReference>
<sequence length="153" mass="16764">MRRTIRTTLYTCFAAAVLLAGCTQPEAPLTENEKADFTQVIPALQAITADWNRGDLDAFVTIYDSSATFMLPGGPVGVGEMKSYYQEAFTADGTPSSTLQFDSLEMRPLGTRHALVTGRYILTAKDSSRQSGRYSLVLAHAEDGWKIVHDHSN</sequence>
<feature type="domain" description="DUF4440" evidence="2">
    <location>
        <begin position="45"/>
        <end position="147"/>
    </location>
</feature>
<comment type="caution">
    <text evidence="3">The sequence shown here is derived from an EMBL/GenBank/DDBJ whole genome shotgun (WGS) entry which is preliminary data.</text>
</comment>
<protein>
    <recommendedName>
        <fullName evidence="2">DUF4440 domain-containing protein</fullName>
    </recommendedName>
</protein>
<gene>
    <name evidence="3" type="ORF">GCM10023188_25310</name>
</gene>
<keyword evidence="1" id="KW-0732">Signal</keyword>
<feature type="signal peptide" evidence="1">
    <location>
        <begin position="1"/>
        <end position="27"/>
    </location>
</feature>
<dbReference type="Proteomes" id="UP001500552">
    <property type="component" value="Unassembled WGS sequence"/>
</dbReference>
<proteinExistence type="predicted"/>
<evidence type="ECO:0000259" key="2">
    <source>
        <dbReference type="Pfam" id="PF14534"/>
    </source>
</evidence>
<reference evidence="4" key="1">
    <citation type="journal article" date="2019" name="Int. J. Syst. Evol. Microbiol.">
        <title>The Global Catalogue of Microorganisms (GCM) 10K type strain sequencing project: providing services to taxonomists for standard genome sequencing and annotation.</title>
        <authorList>
            <consortium name="The Broad Institute Genomics Platform"/>
            <consortium name="The Broad Institute Genome Sequencing Center for Infectious Disease"/>
            <person name="Wu L."/>
            <person name="Ma J."/>
        </authorList>
    </citation>
    <scope>NUCLEOTIDE SEQUENCE [LARGE SCALE GENOMIC DNA]</scope>
    <source>
        <strain evidence="4">JCM 17926</strain>
    </source>
</reference>
<dbReference type="Gene3D" id="3.10.450.50">
    <property type="match status" value="1"/>
</dbReference>